<dbReference type="GO" id="GO:0019752">
    <property type="term" value="P:carboxylic acid metabolic process"/>
    <property type="evidence" value="ECO:0007669"/>
    <property type="project" value="InterPro"/>
</dbReference>
<dbReference type="PANTHER" id="PTHR11999:SF165">
    <property type="entry name" value="DECARBOXYLASE, PUTATIVE (AFU_ORTHOLOGUE AFUA_2G04980)-RELATED"/>
    <property type="match status" value="1"/>
</dbReference>
<evidence type="ECO:0000256" key="5">
    <source>
        <dbReference type="PIRSR" id="PIRSR602129-50"/>
    </source>
</evidence>
<feature type="modified residue" description="N6-(pyridoxal phosphate)lysine" evidence="5">
    <location>
        <position position="319"/>
    </location>
</feature>
<dbReference type="InterPro" id="IPR015421">
    <property type="entry name" value="PyrdxlP-dep_Trfase_major"/>
</dbReference>
<dbReference type="GO" id="GO:0016831">
    <property type="term" value="F:carboxy-lyase activity"/>
    <property type="evidence" value="ECO:0007669"/>
    <property type="project" value="TreeGrafter"/>
</dbReference>
<dbReference type="GeneID" id="41981209"/>
<organism evidence="7 8">
    <name type="scientific">Lachnellula hyalina</name>
    <dbReference type="NCBI Taxonomy" id="1316788"/>
    <lineage>
        <taxon>Eukaryota</taxon>
        <taxon>Fungi</taxon>
        <taxon>Dikarya</taxon>
        <taxon>Ascomycota</taxon>
        <taxon>Pezizomycotina</taxon>
        <taxon>Leotiomycetes</taxon>
        <taxon>Helotiales</taxon>
        <taxon>Lachnaceae</taxon>
        <taxon>Lachnellula</taxon>
    </lineage>
</organism>
<dbReference type="GO" id="GO:0005737">
    <property type="term" value="C:cytoplasm"/>
    <property type="evidence" value="ECO:0007669"/>
    <property type="project" value="TreeGrafter"/>
</dbReference>
<evidence type="ECO:0000256" key="3">
    <source>
        <dbReference type="ARBA" id="ARBA00022898"/>
    </source>
</evidence>
<protein>
    <submittedName>
        <fullName evidence="7">L-2,4-diaminobutyrate decarboxylase</fullName>
    </submittedName>
</protein>
<proteinExistence type="inferred from homology"/>
<dbReference type="Gene3D" id="3.90.1150.10">
    <property type="entry name" value="Aspartate Aminotransferase, domain 1"/>
    <property type="match status" value="1"/>
</dbReference>
<evidence type="ECO:0000256" key="2">
    <source>
        <dbReference type="ARBA" id="ARBA00009533"/>
    </source>
</evidence>
<dbReference type="EMBL" id="QGMH01000016">
    <property type="protein sequence ID" value="TVY29634.1"/>
    <property type="molecule type" value="Genomic_DNA"/>
</dbReference>
<evidence type="ECO:0000256" key="1">
    <source>
        <dbReference type="ARBA" id="ARBA00001933"/>
    </source>
</evidence>
<reference evidence="7 8" key="1">
    <citation type="submission" date="2018-05" db="EMBL/GenBank/DDBJ databases">
        <title>Genome sequencing and assembly of the regulated plant pathogen Lachnellula willkommii and related sister species for the development of diagnostic species identification markers.</title>
        <authorList>
            <person name="Giroux E."/>
            <person name="Bilodeau G."/>
        </authorList>
    </citation>
    <scope>NUCLEOTIDE SEQUENCE [LARGE SCALE GENOMIC DNA]</scope>
    <source>
        <strain evidence="7 8">CBS 185.66</strain>
    </source>
</reference>
<dbReference type="Gene3D" id="3.40.640.10">
    <property type="entry name" value="Type I PLP-dependent aspartate aminotransferase-like (Major domain)"/>
    <property type="match status" value="1"/>
</dbReference>
<evidence type="ECO:0000256" key="4">
    <source>
        <dbReference type="ARBA" id="ARBA00023239"/>
    </source>
</evidence>
<sequence>MSTLSVSSAYTKIRALVDNITTDALPPPSSIVAGVESLPANLTAHGIGEEATERHLLSDICPGFNGPKTSPNYYGFVTGGVFPIAEVADNIVTAFDQNVSVHLPEQSISTIVEDKALSMLVELLKLDNGKWQGRTFTTGATGANVLGLACGREAVISTRLRAAGESQGVGELGLLAACARAGVKEIQVLTTMGHSSLYKAASVVGIGRASVKDIPFSAREPWKLDIAALERELKREQDGIVSIVALSAGEVNTGRFATTGSSSVAQIRDLCTKYGSWLHVDGAFGIFARSLPENAEFAALRTASCGLDLADSITGDGHKMLNVPYDCGFFLTRSDATLSAVFQNPNAAYLATSGPSSIPSPLNIGLENSRRFRALPVYAVLLAYGSAGLAEMFTRQVRLARGIAAYVQESAEYELLAQGEDEKGDYGNTHIIVIFRARDEVLNRELVSKINETREIYVSGTKWDGRPACRVAVSTWRVEVERDVELVRGVLEGVSSNG</sequence>
<comment type="similarity">
    <text evidence="2 6">Belongs to the group II decarboxylase family.</text>
</comment>
<dbReference type="RefSeq" id="XP_031008421.1">
    <property type="nucleotide sequence ID" value="XM_031145998.1"/>
</dbReference>
<accession>A0A8H8R781</accession>
<evidence type="ECO:0000313" key="8">
    <source>
        <dbReference type="Proteomes" id="UP000431533"/>
    </source>
</evidence>
<dbReference type="SUPFAM" id="SSF53383">
    <property type="entry name" value="PLP-dependent transferases"/>
    <property type="match status" value="1"/>
</dbReference>
<gene>
    <name evidence="7" type="primary">ddc</name>
    <name evidence="7" type="ORF">LHYA1_G001011</name>
</gene>
<dbReference type="Proteomes" id="UP000431533">
    <property type="component" value="Unassembled WGS sequence"/>
</dbReference>
<dbReference type="OrthoDB" id="2161780at2759"/>
<dbReference type="InterPro" id="IPR015424">
    <property type="entry name" value="PyrdxlP-dep_Trfase"/>
</dbReference>
<keyword evidence="3 5" id="KW-0663">Pyridoxal phosphate</keyword>
<dbReference type="AlphaFoldDB" id="A0A8H8R781"/>
<keyword evidence="8" id="KW-1185">Reference proteome</keyword>
<comment type="caution">
    <text evidence="7">The sequence shown here is derived from an EMBL/GenBank/DDBJ whole genome shotgun (WGS) entry which is preliminary data.</text>
</comment>
<comment type="cofactor">
    <cofactor evidence="1 5 6">
        <name>pyridoxal 5'-phosphate</name>
        <dbReference type="ChEBI" id="CHEBI:597326"/>
    </cofactor>
</comment>
<evidence type="ECO:0000313" key="7">
    <source>
        <dbReference type="EMBL" id="TVY29634.1"/>
    </source>
</evidence>
<dbReference type="InterPro" id="IPR010977">
    <property type="entry name" value="Aromatic_deC"/>
</dbReference>
<dbReference type="InterPro" id="IPR015422">
    <property type="entry name" value="PyrdxlP-dep_Trfase_small"/>
</dbReference>
<dbReference type="InterPro" id="IPR002129">
    <property type="entry name" value="PyrdxlP-dep_de-COase"/>
</dbReference>
<dbReference type="Pfam" id="PF00282">
    <property type="entry name" value="Pyridoxal_deC"/>
    <property type="match status" value="1"/>
</dbReference>
<name>A0A8H8R781_9HELO</name>
<dbReference type="GO" id="GO:0030170">
    <property type="term" value="F:pyridoxal phosphate binding"/>
    <property type="evidence" value="ECO:0007669"/>
    <property type="project" value="InterPro"/>
</dbReference>
<dbReference type="PANTHER" id="PTHR11999">
    <property type="entry name" value="GROUP II PYRIDOXAL-5-PHOSPHATE DECARBOXYLASE"/>
    <property type="match status" value="1"/>
</dbReference>
<keyword evidence="4 6" id="KW-0456">Lyase</keyword>
<evidence type="ECO:0000256" key="6">
    <source>
        <dbReference type="RuleBase" id="RU000382"/>
    </source>
</evidence>